<dbReference type="InterPro" id="IPR010566">
    <property type="entry name" value="Haemolys_ca-bd"/>
</dbReference>
<reference evidence="4 5" key="1">
    <citation type="submission" date="2015-03" db="EMBL/GenBank/DDBJ databases">
        <title>Draft Genome Sequence of Burkholderia andropogonis type strain ICMP2807, isolated from Sorghum bicolor.</title>
        <authorList>
            <person name="Lopes-Santos L."/>
            <person name="Castro D.B."/>
            <person name="Ottoboni L.M."/>
            <person name="Park D."/>
            <person name="Weirc B.S."/>
            <person name="Destefano S.A."/>
        </authorList>
    </citation>
    <scope>NUCLEOTIDE SEQUENCE [LARGE SCALE GENOMIC DNA]</scope>
    <source>
        <strain evidence="4 5">ICMP2807</strain>
    </source>
</reference>
<name>A0A0F5JTL3_9BURK</name>
<dbReference type="GO" id="GO:0005509">
    <property type="term" value="F:calcium ion binding"/>
    <property type="evidence" value="ECO:0007669"/>
    <property type="project" value="InterPro"/>
</dbReference>
<sequence length="649" mass="67065">MILDGKGGNDTYHSYYANDTFVFNSGYGALEINNENYSGGTFASVLRFGPGVTLDSLRVTSDGNVLVLRDGVDGDAVTVDHFFSEFGWAGITSVELNDGTVLNVSQLIQLEETGSTGADTLYGTSGADTIDGRGGNDLAIGNGGADTFFYNAGYGALEISSDEGSTPTSVLRFGEGITASSITVRNSNSGTAIQITDGIDGDVITIDNMYSDSGTKGVGSVEFFDGTTLTAQQLIALNAGRAPEATYYGTTGADSITGSGEDELFDGKGGTDYFKGNAGNDTFVFNQGYRALEVDENWYSGQAPVLQLGAGIEASMLKVSVANSHSGLVITDGVAGDQITLDNMLYDYQGVSTIRFADGSTLSKAQIIAMETTGTSGADSMYGSTAAELFDGKGGADYAKGSGGNDTFVFNEGYGQLEIDETLNDGATTVLQLGAGITRENIKAYFDGATLVLTDGISGDQIRIDNEKYSNNGINLVQFADGATLTQADLQTLPTTGSASNDSLTGTGDSEVIDGKGGNDTVNGNMGNDTFVYNQGYGALEINNNYWYGQNPVLQLGAGITAADLQVATDASHTGLILTDGVAGDTIHIDNIKSTERTGVGSVTFADGTTMSAADLIALTTVGTTGNDALYGSSSNDMFDGKGGDDTIT</sequence>
<dbReference type="InterPro" id="IPR001343">
    <property type="entry name" value="Hemolysn_Ca-bd"/>
</dbReference>
<protein>
    <recommendedName>
        <fullName evidence="3">Haemolysin-type calcium binding-related domain-containing protein</fullName>
    </recommendedName>
</protein>
<evidence type="ECO:0000256" key="2">
    <source>
        <dbReference type="SAM" id="MobiDB-lite"/>
    </source>
</evidence>
<dbReference type="InterPro" id="IPR011049">
    <property type="entry name" value="Serralysin-like_metalloprot_C"/>
</dbReference>
<proteinExistence type="predicted"/>
<feature type="non-terminal residue" evidence="4">
    <location>
        <position position="649"/>
    </location>
</feature>
<feature type="domain" description="Haemolysin-type calcium binding-related" evidence="3">
    <location>
        <begin position="201"/>
        <end position="233"/>
    </location>
</feature>
<evidence type="ECO:0000256" key="1">
    <source>
        <dbReference type="ARBA" id="ARBA00022837"/>
    </source>
</evidence>
<feature type="domain" description="Haemolysin-type calcium binding-related" evidence="3">
    <location>
        <begin position="328"/>
        <end position="366"/>
    </location>
</feature>
<evidence type="ECO:0000313" key="5">
    <source>
        <dbReference type="Proteomes" id="UP000033618"/>
    </source>
</evidence>
<dbReference type="SUPFAM" id="SSF51120">
    <property type="entry name" value="beta-Roll"/>
    <property type="match status" value="4"/>
</dbReference>
<dbReference type="Pfam" id="PF06594">
    <property type="entry name" value="HCBP_related"/>
    <property type="match status" value="3"/>
</dbReference>
<accession>A0A0F5JTL3</accession>
<keyword evidence="1" id="KW-0106">Calcium</keyword>
<gene>
    <name evidence="4" type="ORF">WM40_24785</name>
</gene>
<feature type="compositionally biased region" description="Polar residues" evidence="2">
    <location>
        <begin position="494"/>
        <end position="508"/>
    </location>
</feature>
<dbReference type="Proteomes" id="UP000033618">
    <property type="component" value="Unassembled WGS sequence"/>
</dbReference>
<evidence type="ECO:0000259" key="3">
    <source>
        <dbReference type="Pfam" id="PF06594"/>
    </source>
</evidence>
<dbReference type="EMBL" id="LAQU01000065">
    <property type="protein sequence ID" value="KKB61153.1"/>
    <property type="molecule type" value="Genomic_DNA"/>
</dbReference>
<dbReference type="PATRIC" id="fig|28092.6.peg.5848"/>
<dbReference type="Pfam" id="PF00353">
    <property type="entry name" value="HemolysinCabind"/>
    <property type="match status" value="5"/>
</dbReference>
<comment type="caution">
    <text evidence="4">The sequence shown here is derived from an EMBL/GenBank/DDBJ whole genome shotgun (WGS) entry which is preliminary data.</text>
</comment>
<feature type="domain" description="Haemolysin-type calcium binding-related" evidence="3">
    <location>
        <begin position="451"/>
        <end position="489"/>
    </location>
</feature>
<evidence type="ECO:0000313" key="4">
    <source>
        <dbReference type="EMBL" id="KKB61153.1"/>
    </source>
</evidence>
<dbReference type="AlphaFoldDB" id="A0A0F5JTL3"/>
<dbReference type="PRINTS" id="PR00313">
    <property type="entry name" value="CABNDNGRPT"/>
</dbReference>
<organism evidence="4 5">
    <name type="scientific">Robbsia andropogonis</name>
    <dbReference type="NCBI Taxonomy" id="28092"/>
    <lineage>
        <taxon>Bacteria</taxon>
        <taxon>Pseudomonadati</taxon>
        <taxon>Pseudomonadota</taxon>
        <taxon>Betaproteobacteria</taxon>
        <taxon>Burkholderiales</taxon>
        <taxon>Burkholderiaceae</taxon>
        <taxon>Robbsia</taxon>
    </lineage>
</organism>
<dbReference type="Gene3D" id="2.150.10.10">
    <property type="entry name" value="Serralysin-like metalloprotease, C-terminal"/>
    <property type="match status" value="3"/>
</dbReference>
<keyword evidence="5" id="KW-1185">Reference proteome</keyword>
<dbReference type="STRING" id="28092.WM40_24785"/>
<feature type="region of interest" description="Disordered" evidence="2">
    <location>
        <begin position="494"/>
        <end position="520"/>
    </location>
</feature>